<gene>
    <name evidence="2" type="ORF">MCOS_LOCUS10448</name>
</gene>
<evidence type="ECO:0000313" key="2">
    <source>
        <dbReference type="EMBL" id="VDD84445.1"/>
    </source>
</evidence>
<dbReference type="EMBL" id="UXSR01006339">
    <property type="protein sequence ID" value="VDD84445.1"/>
    <property type="molecule type" value="Genomic_DNA"/>
</dbReference>
<organism evidence="2 3">
    <name type="scientific">Mesocestoides corti</name>
    <name type="common">Flatworm</name>
    <dbReference type="NCBI Taxonomy" id="53468"/>
    <lineage>
        <taxon>Eukaryota</taxon>
        <taxon>Metazoa</taxon>
        <taxon>Spiralia</taxon>
        <taxon>Lophotrochozoa</taxon>
        <taxon>Platyhelminthes</taxon>
        <taxon>Cestoda</taxon>
        <taxon>Eucestoda</taxon>
        <taxon>Cyclophyllidea</taxon>
        <taxon>Mesocestoididae</taxon>
        <taxon>Mesocestoides</taxon>
    </lineage>
</organism>
<feature type="compositionally biased region" description="Basic residues" evidence="1">
    <location>
        <begin position="79"/>
        <end position="92"/>
    </location>
</feature>
<dbReference type="AlphaFoldDB" id="A0A3P6HZK4"/>
<evidence type="ECO:0000313" key="3">
    <source>
        <dbReference type="Proteomes" id="UP000267029"/>
    </source>
</evidence>
<name>A0A3P6HZK4_MESCO</name>
<evidence type="ECO:0000256" key="1">
    <source>
        <dbReference type="SAM" id="MobiDB-lite"/>
    </source>
</evidence>
<proteinExistence type="predicted"/>
<accession>A0A3P6HZK4</accession>
<keyword evidence="3" id="KW-1185">Reference proteome</keyword>
<sequence>MLPRLRKWSSVRFTTELSWLPSQCSLSFRGCPVDYDNNIDAWRGRPHSSILHASSSANGSGWHNRGQTSLLLLRQRRRRGHREGGRGARRGRPALATQGPARRVLRRDRVHRESQQTRGSTPEAGQMSADWLFCTFNSLLLITLLQFNIISKNARLVLIGWFWKLISGGQRNRNLSHIYSHIN</sequence>
<dbReference type="Proteomes" id="UP000267029">
    <property type="component" value="Unassembled WGS sequence"/>
</dbReference>
<feature type="region of interest" description="Disordered" evidence="1">
    <location>
        <begin position="79"/>
        <end position="101"/>
    </location>
</feature>
<reference evidence="2 3" key="1">
    <citation type="submission" date="2018-10" db="EMBL/GenBank/DDBJ databases">
        <authorList>
            <consortium name="Pathogen Informatics"/>
        </authorList>
    </citation>
    <scope>NUCLEOTIDE SEQUENCE [LARGE SCALE GENOMIC DNA]</scope>
</reference>
<protein>
    <submittedName>
        <fullName evidence="2">Uncharacterized protein</fullName>
    </submittedName>
</protein>